<dbReference type="InterPro" id="IPR003721">
    <property type="entry name" value="Pantoate_ligase"/>
</dbReference>
<dbReference type="Gene3D" id="3.40.50.620">
    <property type="entry name" value="HUPs"/>
    <property type="match status" value="1"/>
</dbReference>
<evidence type="ECO:0000256" key="1">
    <source>
        <dbReference type="ARBA" id="ARBA00004990"/>
    </source>
</evidence>
<dbReference type="SUPFAM" id="SSF52374">
    <property type="entry name" value="Nucleotidylyl transferase"/>
    <property type="match status" value="1"/>
</dbReference>
<name>A0A0C2VUE2_9BACL</name>
<comment type="similarity">
    <text evidence="2 8">Belongs to the pantothenate synthetase family.</text>
</comment>
<feature type="active site" description="Proton donor" evidence="8">
    <location>
        <position position="28"/>
    </location>
</feature>
<evidence type="ECO:0000256" key="2">
    <source>
        <dbReference type="ARBA" id="ARBA00009256"/>
    </source>
</evidence>
<dbReference type="GO" id="GO:0015940">
    <property type="term" value="P:pantothenate biosynthetic process"/>
    <property type="evidence" value="ECO:0007669"/>
    <property type="project" value="UniProtKB-UniRule"/>
</dbReference>
<comment type="subcellular location">
    <subcellularLocation>
        <location evidence="8">Cytoplasm</location>
    </subcellularLocation>
</comment>
<dbReference type="GO" id="GO:0005829">
    <property type="term" value="C:cytosol"/>
    <property type="evidence" value="ECO:0007669"/>
    <property type="project" value="TreeGrafter"/>
</dbReference>
<dbReference type="EC" id="6.3.2.1" evidence="8"/>
<sequence length="273" mass="30546">MKEFSRNERKRDKTVGFVPTMGFLHEGHLSLVKKSLEECDTTVMSIFVNPLQFGPNEDFEKYPRDLERDTALAAQSGVDVLFIPDAKEIYPSSLSVSMTAKQRTDVMCGASRPGHFDGVITVLSILFNLVQADRAYFGQKDAQQVAVVQGLVNSLMFPVEIVPVETVREQDGLAKSSRNVYLSPAERKQAPILYKALKEGEKSLSHLGTQETIKKMRDMINSSADGKIDYIEILKYPDLTPLVLNKGKVIIALAVQFDKARLIDNVIFTMKEE</sequence>
<feature type="binding site" evidence="8">
    <location>
        <position position="52"/>
    </location>
    <ligand>
        <name>beta-alanine</name>
        <dbReference type="ChEBI" id="CHEBI:57966"/>
    </ligand>
</feature>
<keyword evidence="6 8" id="KW-0067">ATP-binding</keyword>
<feature type="binding site" evidence="8">
    <location>
        <begin position="138"/>
        <end position="141"/>
    </location>
    <ligand>
        <name>ATP</name>
        <dbReference type="ChEBI" id="CHEBI:30616"/>
    </ligand>
</feature>
<dbReference type="PANTHER" id="PTHR21299">
    <property type="entry name" value="CYTIDYLATE KINASE/PANTOATE-BETA-ALANINE LIGASE"/>
    <property type="match status" value="1"/>
</dbReference>
<dbReference type="Gene3D" id="3.30.1300.10">
    <property type="entry name" value="Pantoate-beta-alanine ligase, C-terminal domain"/>
    <property type="match status" value="1"/>
</dbReference>
<dbReference type="GO" id="GO:0004592">
    <property type="term" value="F:pantoate-beta-alanine ligase activity"/>
    <property type="evidence" value="ECO:0007669"/>
    <property type="project" value="UniProtKB-UniRule"/>
</dbReference>
<dbReference type="PANTHER" id="PTHR21299:SF1">
    <property type="entry name" value="PANTOATE--BETA-ALANINE LIGASE"/>
    <property type="match status" value="1"/>
</dbReference>
<dbReference type="InterPro" id="IPR004821">
    <property type="entry name" value="Cyt_trans-like"/>
</dbReference>
<protein>
    <recommendedName>
        <fullName evidence="8">Pantothenate synthetase</fullName>
        <shortName evidence="8">PS</shortName>
        <ecNumber evidence="8">6.3.2.1</ecNumber>
    </recommendedName>
    <alternativeName>
        <fullName evidence="8">Pantoate--beta-alanine ligase</fullName>
    </alternativeName>
    <alternativeName>
        <fullName evidence="8">Pantoate-activating enzyme</fullName>
    </alternativeName>
</protein>
<feature type="binding site" evidence="8">
    <location>
        <begin position="21"/>
        <end position="28"/>
    </location>
    <ligand>
        <name>ATP</name>
        <dbReference type="ChEBI" id="CHEBI:30616"/>
    </ligand>
</feature>
<evidence type="ECO:0000313" key="10">
    <source>
        <dbReference type="Proteomes" id="UP000031972"/>
    </source>
</evidence>
<dbReference type="FunFam" id="3.40.50.620:FF:000013">
    <property type="entry name" value="Pantothenate synthetase"/>
    <property type="match status" value="1"/>
</dbReference>
<feature type="binding site" evidence="8">
    <location>
        <position position="144"/>
    </location>
    <ligand>
        <name>(R)-pantoate</name>
        <dbReference type="ChEBI" id="CHEBI:15980"/>
    </ligand>
</feature>
<comment type="function">
    <text evidence="8">Catalyzes the condensation of pantoate with beta-alanine in an ATP-dependent reaction via a pantoyl-adenylate intermediate.</text>
</comment>
<comment type="subunit">
    <text evidence="8">Homodimer.</text>
</comment>
<evidence type="ECO:0000256" key="3">
    <source>
        <dbReference type="ARBA" id="ARBA00022598"/>
    </source>
</evidence>
<comment type="miscellaneous">
    <text evidence="8">The reaction proceeds by a bi uni uni bi ping pong mechanism.</text>
</comment>
<keyword evidence="5 8" id="KW-0547">Nucleotide-binding</keyword>
<dbReference type="OrthoDB" id="9773087at2"/>
<keyword evidence="4 8" id="KW-0566">Pantothenate biosynthesis</keyword>
<proteinExistence type="inferred from homology"/>
<reference evidence="9 10" key="1">
    <citation type="submission" date="2015-01" db="EMBL/GenBank/DDBJ databases">
        <title>Jeotgalibacillus campisalis genome sequencing.</title>
        <authorList>
            <person name="Goh K.M."/>
            <person name="Chan K.-G."/>
            <person name="Yaakop A.S."/>
            <person name="Ee R."/>
            <person name="Gan H.M."/>
            <person name="Chan C.S."/>
        </authorList>
    </citation>
    <scope>NUCLEOTIDE SEQUENCE [LARGE SCALE GENOMIC DNA]</scope>
    <source>
        <strain evidence="9 10">SF-57</strain>
    </source>
</reference>
<evidence type="ECO:0000313" key="9">
    <source>
        <dbReference type="EMBL" id="KIL48036.1"/>
    </source>
</evidence>
<dbReference type="AlphaFoldDB" id="A0A0C2VUE2"/>
<comment type="caution">
    <text evidence="9">The sequence shown here is derived from an EMBL/GenBank/DDBJ whole genome shotgun (WGS) entry which is preliminary data.</text>
</comment>
<dbReference type="CDD" id="cd00560">
    <property type="entry name" value="PanC"/>
    <property type="match status" value="1"/>
</dbReference>
<dbReference type="Proteomes" id="UP000031972">
    <property type="component" value="Unassembled WGS sequence"/>
</dbReference>
<feature type="binding site" evidence="8">
    <location>
        <position position="52"/>
    </location>
    <ligand>
        <name>(R)-pantoate</name>
        <dbReference type="ChEBI" id="CHEBI:15980"/>
    </ligand>
</feature>
<comment type="pathway">
    <text evidence="1 8">Cofactor biosynthesis; (R)-pantothenate biosynthesis; (R)-pantothenate from (R)-pantoate and beta-alanine: step 1/1.</text>
</comment>
<dbReference type="PATRIC" id="fig|220754.4.peg.2219"/>
<dbReference type="HAMAP" id="MF_00158">
    <property type="entry name" value="PanC"/>
    <property type="match status" value="1"/>
</dbReference>
<gene>
    <name evidence="8" type="primary">panC</name>
    <name evidence="9" type="ORF">KR50_22030</name>
</gene>
<keyword evidence="3 8" id="KW-0436">Ligase</keyword>
<dbReference type="GO" id="GO:0005524">
    <property type="term" value="F:ATP binding"/>
    <property type="evidence" value="ECO:0007669"/>
    <property type="project" value="UniProtKB-KW"/>
</dbReference>
<dbReference type="NCBIfam" id="TIGR00018">
    <property type="entry name" value="panC"/>
    <property type="match status" value="1"/>
</dbReference>
<evidence type="ECO:0000256" key="7">
    <source>
        <dbReference type="ARBA" id="ARBA00048258"/>
    </source>
</evidence>
<accession>A0A0C2VUE2</accession>
<dbReference type="InterPro" id="IPR042176">
    <property type="entry name" value="Pantoate_ligase_C"/>
</dbReference>
<dbReference type="EMBL" id="JXRR01000014">
    <property type="protein sequence ID" value="KIL48036.1"/>
    <property type="molecule type" value="Genomic_DNA"/>
</dbReference>
<organism evidence="9 10">
    <name type="scientific">Jeotgalibacillus campisalis</name>
    <dbReference type="NCBI Taxonomy" id="220754"/>
    <lineage>
        <taxon>Bacteria</taxon>
        <taxon>Bacillati</taxon>
        <taxon>Bacillota</taxon>
        <taxon>Bacilli</taxon>
        <taxon>Bacillales</taxon>
        <taxon>Caryophanaceae</taxon>
        <taxon>Jeotgalibacillus</taxon>
    </lineage>
</organism>
<evidence type="ECO:0000256" key="8">
    <source>
        <dbReference type="HAMAP-Rule" id="MF_00158"/>
    </source>
</evidence>
<dbReference type="Pfam" id="PF02569">
    <property type="entry name" value="Pantoate_ligase"/>
    <property type="match status" value="1"/>
</dbReference>
<evidence type="ECO:0000256" key="4">
    <source>
        <dbReference type="ARBA" id="ARBA00022655"/>
    </source>
</evidence>
<evidence type="ECO:0000256" key="6">
    <source>
        <dbReference type="ARBA" id="ARBA00022840"/>
    </source>
</evidence>
<dbReference type="InterPro" id="IPR014729">
    <property type="entry name" value="Rossmann-like_a/b/a_fold"/>
</dbReference>
<keyword evidence="8" id="KW-0963">Cytoplasm</keyword>
<evidence type="ECO:0000256" key="5">
    <source>
        <dbReference type="ARBA" id="ARBA00022741"/>
    </source>
</evidence>
<feature type="binding site" evidence="8">
    <location>
        <position position="167"/>
    </location>
    <ligand>
        <name>ATP</name>
        <dbReference type="ChEBI" id="CHEBI:30616"/>
    </ligand>
</feature>
<dbReference type="UniPathway" id="UPA00028">
    <property type="reaction ID" value="UER00005"/>
</dbReference>
<comment type="catalytic activity">
    <reaction evidence="7 8">
        <text>(R)-pantoate + beta-alanine + ATP = (R)-pantothenate + AMP + diphosphate + H(+)</text>
        <dbReference type="Rhea" id="RHEA:10912"/>
        <dbReference type="ChEBI" id="CHEBI:15378"/>
        <dbReference type="ChEBI" id="CHEBI:15980"/>
        <dbReference type="ChEBI" id="CHEBI:29032"/>
        <dbReference type="ChEBI" id="CHEBI:30616"/>
        <dbReference type="ChEBI" id="CHEBI:33019"/>
        <dbReference type="ChEBI" id="CHEBI:57966"/>
        <dbReference type="ChEBI" id="CHEBI:456215"/>
        <dbReference type="EC" id="6.3.2.1"/>
    </reaction>
</comment>
<keyword evidence="10" id="KW-1185">Reference proteome</keyword>
<feature type="binding site" evidence="8">
    <location>
        <begin position="175"/>
        <end position="178"/>
    </location>
    <ligand>
        <name>ATP</name>
        <dbReference type="ChEBI" id="CHEBI:30616"/>
    </ligand>
</feature>
<dbReference type="NCBIfam" id="TIGR00125">
    <property type="entry name" value="cyt_tran_rel"/>
    <property type="match status" value="1"/>
</dbReference>